<dbReference type="SUPFAM" id="SSF88713">
    <property type="entry name" value="Glycoside hydrolase/deacetylase"/>
    <property type="match status" value="1"/>
</dbReference>
<proteinExistence type="predicted"/>
<keyword evidence="1" id="KW-0732">Signal</keyword>
<gene>
    <name evidence="3" type="ORF">OTU49_017270</name>
</gene>
<dbReference type="Gene3D" id="3.20.20.370">
    <property type="entry name" value="Glycoside hydrolase/deacetylase"/>
    <property type="match status" value="1"/>
</dbReference>
<feature type="non-terminal residue" evidence="3">
    <location>
        <position position="1"/>
    </location>
</feature>
<evidence type="ECO:0000256" key="1">
    <source>
        <dbReference type="SAM" id="SignalP"/>
    </source>
</evidence>
<dbReference type="Proteomes" id="UP001445076">
    <property type="component" value="Unassembled WGS sequence"/>
</dbReference>
<feature type="domain" description="NodB homology" evidence="2">
    <location>
        <begin position="66"/>
        <end position="194"/>
    </location>
</feature>
<organism evidence="3 4">
    <name type="scientific">Cherax quadricarinatus</name>
    <name type="common">Australian red claw crayfish</name>
    <dbReference type="NCBI Taxonomy" id="27406"/>
    <lineage>
        <taxon>Eukaryota</taxon>
        <taxon>Metazoa</taxon>
        <taxon>Ecdysozoa</taxon>
        <taxon>Arthropoda</taxon>
        <taxon>Crustacea</taxon>
        <taxon>Multicrustacea</taxon>
        <taxon>Malacostraca</taxon>
        <taxon>Eumalacostraca</taxon>
        <taxon>Eucarida</taxon>
        <taxon>Decapoda</taxon>
        <taxon>Pleocyemata</taxon>
        <taxon>Astacidea</taxon>
        <taxon>Parastacoidea</taxon>
        <taxon>Parastacidae</taxon>
        <taxon>Cherax</taxon>
    </lineage>
</organism>
<dbReference type="InterPro" id="IPR011330">
    <property type="entry name" value="Glyco_hydro/deAcase_b/a-brl"/>
</dbReference>
<feature type="signal peptide" evidence="1">
    <location>
        <begin position="1"/>
        <end position="26"/>
    </location>
</feature>
<comment type="caution">
    <text evidence="3">The sequence shown here is derived from an EMBL/GenBank/DDBJ whole genome shotgun (WGS) entry which is preliminary data.</text>
</comment>
<evidence type="ECO:0000313" key="4">
    <source>
        <dbReference type="Proteomes" id="UP001445076"/>
    </source>
</evidence>
<dbReference type="GO" id="GO:0005975">
    <property type="term" value="P:carbohydrate metabolic process"/>
    <property type="evidence" value="ECO:0007669"/>
    <property type="project" value="InterPro"/>
</dbReference>
<dbReference type="AlphaFoldDB" id="A0AAW0Y351"/>
<dbReference type="PANTHER" id="PTHR45985">
    <property type="match status" value="1"/>
</dbReference>
<accession>A0AAW0Y351</accession>
<evidence type="ECO:0000313" key="3">
    <source>
        <dbReference type="EMBL" id="KAK8746157.1"/>
    </source>
</evidence>
<keyword evidence="4" id="KW-1185">Reference proteome</keyword>
<protein>
    <recommendedName>
        <fullName evidence="2">NodB homology domain-containing protein</fullName>
    </recommendedName>
</protein>
<dbReference type="Pfam" id="PF01522">
    <property type="entry name" value="Polysacc_deac_1"/>
    <property type="match status" value="1"/>
</dbReference>
<dbReference type="InterPro" id="IPR002509">
    <property type="entry name" value="NODB_dom"/>
</dbReference>
<name>A0AAW0Y351_CHEQU</name>
<evidence type="ECO:0000259" key="2">
    <source>
        <dbReference type="Pfam" id="PF01522"/>
    </source>
</evidence>
<dbReference type="GO" id="GO:0016810">
    <property type="term" value="F:hydrolase activity, acting on carbon-nitrogen (but not peptide) bonds"/>
    <property type="evidence" value="ECO:0007669"/>
    <property type="project" value="InterPro"/>
</dbReference>
<reference evidence="3 4" key="1">
    <citation type="journal article" date="2024" name="BMC Genomics">
        <title>Genome assembly of redclaw crayfish (Cherax quadricarinatus) provides insights into its immune adaptation and hypoxia tolerance.</title>
        <authorList>
            <person name="Liu Z."/>
            <person name="Zheng J."/>
            <person name="Li H."/>
            <person name="Fang K."/>
            <person name="Wang S."/>
            <person name="He J."/>
            <person name="Zhou D."/>
            <person name="Weng S."/>
            <person name="Chi M."/>
            <person name="Gu Z."/>
            <person name="He J."/>
            <person name="Li F."/>
            <person name="Wang M."/>
        </authorList>
    </citation>
    <scope>NUCLEOTIDE SEQUENCE [LARGE SCALE GENOMIC DNA]</scope>
    <source>
        <strain evidence="3">ZL_2023a</strain>
    </source>
</reference>
<dbReference type="InterPro" id="IPR052740">
    <property type="entry name" value="CE4"/>
</dbReference>
<feature type="chain" id="PRO_5043463483" description="NodB homology domain-containing protein" evidence="1">
    <location>
        <begin position="27"/>
        <end position="418"/>
    </location>
</feature>
<dbReference type="EMBL" id="JARKIK010000018">
    <property type="protein sequence ID" value="KAK8746157.1"/>
    <property type="molecule type" value="Genomic_DNA"/>
</dbReference>
<dbReference type="PANTHER" id="PTHR45985:SF8">
    <property type="entry name" value="CHITIN DEACETYLASE-LIKE 9, ISOFORM A"/>
    <property type="match status" value="1"/>
</dbReference>
<sequence>QRVFSEEMECRWSLLLLLLLGSSALAKPGARSGDEECQQNVNCFLPDCLCASTENPGNLPLDQLPQFVVLTFDDAVTPTNYEFYLTFKDFLNPNYCRISMTFFVTHLYNYYDMVNELHRLGHEIALHSVTHKDDVDNYWRVANQSVWEHEMADLKTMLETYARIPAEDIKGWRAPFLEVGGDEMFSAITDLGLQYDCTWPTLHYTNWFDTEPLGALWPYTLDFPSIQDCQLGRCPTQIYEGTWVMPMVDLEDNTGQPCAMLDACNSLENELLVDPDAVESFLRRNFEYNYNSTKAPFGLYVHHSWFYEGGNSTDARRVGYTRFLEYLSKLEDVYVVSVDRLLAWVKNPVPLDDIDSIDEFGCYEPESNCVDTKIFKFTTENNLPVEVDAIYMGSCTLVQPKYYPWIYNPLGDQNITDV</sequence>